<evidence type="ECO:0000313" key="3">
    <source>
        <dbReference type="Proteomes" id="UP000282106"/>
    </source>
</evidence>
<dbReference type="PANTHER" id="PTHR42852:SF13">
    <property type="entry name" value="PROTEIN DIPZ"/>
    <property type="match status" value="1"/>
</dbReference>
<name>A0A3N0V5H2_9GAMM</name>
<dbReference type="Pfam" id="PF08534">
    <property type="entry name" value="Redoxin"/>
    <property type="match status" value="1"/>
</dbReference>
<feature type="domain" description="Thioredoxin" evidence="1">
    <location>
        <begin position="27"/>
        <end position="181"/>
    </location>
</feature>
<dbReference type="Proteomes" id="UP000282106">
    <property type="component" value="Unassembled WGS sequence"/>
</dbReference>
<dbReference type="AlphaFoldDB" id="A0A3N0V5H2"/>
<dbReference type="RefSeq" id="WP_123212566.1">
    <property type="nucleotide sequence ID" value="NZ_RJVO01000007.1"/>
</dbReference>
<dbReference type="EMBL" id="RJVO01000007">
    <property type="protein sequence ID" value="ROH87842.1"/>
    <property type="molecule type" value="Genomic_DNA"/>
</dbReference>
<dbReference type="SUPFAM" id="SSF52833">
    <property type="entry name" value="Thioredoxin-like"/>
    <property type="match status" value="1"/>
</dbReference>
<proteinExistence type="predicted"/>
<evidence type="ECO:0000259" key="1">
    <source>
        <dbReference type="PROSITE" id="PS51352"/>
    </source>
</evidence>
<sequence length="183" mass="19708">MKLILPFLAGIATAVTVSLYFRHPSAEATAQGAPRFAPNFPSQQAEDWLNSPPLSWPALRGKVVLLAVVAPACIDCANSRPWLTSLLERYRHRGLRVIVIGSTDTGAGAAPSPDPATGYGPEFPVLLDAGAAYSRQLGSPDRPAWYLIGKHGLIRGLFVGETLEDSRQAQAIEAELEQLLQEH</sequence>
<dbReference type="InterPro" id="IPR050553">
    <property type="entry name" value="Thioredoxin_ResA/DsbE_sf"/>
</dbReference>
<dbReference type="InterPro" id="IPR013766">
    <property type="entry name" value="Thioredoxin_domain"/>
</dbReference>
<dbReference type="InParanoid" id="A0A3N0V5H2"/>
<evidence type="ECO:0000313" key="2">
    <source>
        <dbReference type="EMBL" id="ROH87842.1"/>
    </source>
</evidence>
<keyword evidence="3" id="KW-1185">Reference proteome</keyword>
<organism evidence="2 3">
    <name type="scientific">Stagnimonas aquatica</name>
    <dbReference type="NCBI Taxonomy" id="2689987"/>
    <lineage>
        <taxon>Bacteria</taxon>
        <taxon>Pseudomonadati</taxon>
        <taxon>Pseudomonadota</taxon>
        <taxon>Gammaproteobacteria</taxon>
        <taxon>Nevskiales</taxon>
        <taxon>Nevskiaceae</taxon>
        <taxon>Stagnimonas</taxon>
    </lineage>
</organism>
<dbReference type="GO" id="GO:0016491">
    <property type="term" value="F:oxidoreductase activity"/>
    <property type="evidence" value="ECO:0007669"/>
    <property type="project" value="InterPro"/>
</dbReference>
<reference evidence="2 3" key="1">
    <citation type="submission" date="2018-10" db="EMBL/GenBank/DDBJ databases">
        <authorList>
            <person name="Chen W.-M."/>
        </authorList>
    </citation>
    <scope>NUCLEOTIDE SEQUENCE [LARGE SCALE GENOMIC DNA]</scope>
    <source>
        <strain evidence="2 3">THS-13</strain>
    </source>
</reference>
<dbReference type="PROSITE" id="PS51352">
    <property type="entry name" value="THIOREDOXIN_2"/>
    <property type="match status" value="1"/>
</dbReference>
<protein>
    <recommendedName>
        <fullName evidence="1">Thioredoxin domain-containing protein</fullName>
    </recommendedName>
</protein>
<dbReference type="PANTHER" id="PTHR42852">
    <property type="entry name" value="THIOL:DISULFIDE INTERCHANGE PROTEIN DSBE"/>
    <property type="match status" value="1"/>
</dbReference>
<gene>
    <name evidence="2" type="ORF">ED208_14115</name>
</gene>
<accession>A0A3N0V5H2</accession>
<dbReference type="Gene3D" id="3.40.30.10">
    <property type="entry name" value="Glutaredoxin"/>
    <property type="match status" value="1"/>
</dbReference>
<dbReference type="InterPro" id="IPR036249">
    <property type="entry name" value="Thioredoxin-like_sf"/>
</dbReference>
<dbReference type="InterPro" id="IPR013740">
    <property type="entry name" value="Redoxin"/>
</dbReference>
<comment type="caution">
    <text evidence="2">The sequence shown here is derived from an EMBL/GenBank/DDBJ whole genome shotgun (WGS) entry which is preliminary data.</text>
</comment>